<reference evidence="2 3" key="1">
    <citation type="submission" date="2020-03" db="EMBL/GenBank/DDBJ databases">
        <title>Is there a link between lipid content and antibiotic production in Streptomyces?</title>
        <authorList>
            <person name="David M."/>
            <person name="Lejeune C."/>
            <person name="Abreu S."/>
            <person name="Thibessard A."/>
            <person name="Leblond P."/>
            <person name="Chaminade P."/>
            <person name="Virolle M.-J."/>
        </authorList>
    </citation>
    <scope>NUCLEOTIDE SEQUENCE [LARGE SCALE GENOMIC DNA]</scope>
    <source>
        <strain evidence="2 3">DSM 41481</strain>
    </source>
</reference>
<organism evidence="2 3">
    <name type="scientific">Streptomyces antibioticus</name>
    <dbReference type="NCBI Taxonomy" id="1890"/>
    <lineage>
        <taxon>Bacteria</taxon>
        <taxon>Bacillati</taxon>
        <taxon>Actinomycetota</taxon>
        <taxon>Actinomycetes</taxon>
        <taxon>Kitasatosporales</taxon>
        <taxon>Streptomycetaceae</taxon>
        <taxon>Streptomyces</taxon>
    </lineage>
</organism>
<dbReference type="AlphaFoldDB" id="A0AAE6YAG3"/>
<proteinExistence type="predicted"/>
<protein>
    <submittedName>
        <fullName evidence="2">HEXXH motif domain-containing protein</fullName>
    </submittedName>
</protein>
<evidence type="ECO:0000313" key="2">
    <source>
        <dbReference type="EMBL" id="QIT45272.1"/>
    </source>
</evidence>
<dbReference type="Gene3D" id="1.25.40.10">
    <property type="entry name" value="Tetratricopeptide repeat domain"/>
    <property type="match status" value="1"/>
</dbReference>
<evidence type="ECO:0000256" key="1">
    <source>
        <dbReference type="SAM" id="MobiDB-lite"/>
    </source>
</evidence>
<dbReference type="RefSeq" id="WP_078633956.1">
    <property type="nucleotide sequence ID" value="NZ_CM007717.1"/>
</dbReference>
<dbReference type="NCBIfam" id="TIGR04267">
    <property type="entry name" value="mod_HExxH"/>
    <property type="match status" value="1"/>
</dbReference>
<sequence length="605" mass="64940">MTDEPSLPHHHLPVSGVSEILRGEGGPDTVGLLLKAERSRRLLLLRMLDDATDLGPAWDLLSRTQRHSPEVIEDLLMYPQTGMWLATALRRLRGTTAGDDEPPLWVVLGHANALAAAAALRAGLDFSLDVPVRHGRVPLPTLGCAVLPVTEPWALATARADGGHATLTGPGGTVTLPPAGTPGPGWHPVRRLTVGPQGGRLDITLDDTDPYRTYPRPAEPRPLSADDTAHWRHLLERAWAVLLAGQPATADAMRRGLLSLTPTVARERFRPRSVTSGDAFGGVEASEPDDALQLAVTLVHEFQHVKLGGLLHLAPLLTPGTGADPPEWWYAPWRDDPRPVEGLLQGIYAFVGITRFWAGHRAVASEQNGLAHFEFALWRAQVARAVAEVRDHPRRTPLGAALLDTLAAHCARWLAEPVPAPWLELARLCADDHLARWRAHHRRPPAAAVDAAVRAWSQRAAVPPRAAAAEPEVVPSPSARWLDSLTVLVRYRLSGSDDDRVSPDGPEKRAARVTGALTGDALLSMGDPAAARHAYLTDLAADPGAPAAWAGLGSALDLSGTDPAAARLLRRRPELARAVHRALLNTSGTAPDPVRLADWLGALES</sequence>
<accession>A0AAE6YAG3</accession>
<dbReference type="Proteomes" id="UP000502504">
    <property type="component" value="Chromosome"/>
</dbReference>
<feature type="region of interest" description="Disordered" evidence="1">
    <location>
        <begin position="197"/>
        <end position="224"/>
    </location>
</feature>
<dbReference type="InterPro" id="IPR011990">
    <property type="entry name" value="TPR-like_helical_dom_sf"/>
</dbReference>
<evidence type="ECO:0000313" key="3">
    <source>
        <dbReference type="Proteomes" id="UP000502504"/>
    </source>
</evidence>
<dbReference type="InterPro" id="IPR026337">
    <property type="entry name" value="AKG_HExxH"/>
</dbReference>
<dbReference type="SUPFAM" id="SSF48452">
    <property type="entry name" value="TPR-like"/>
    <property type="match status" value="1"/>
</dbReference>
<gene>
    <name evidence="2" type="ORF">HCX60_18350</name>
</gene>
<name>A0AAE6YAG3_STRAT</name>
<dbReference type="EMBL" id="CP050692">
    <property type="protein sequence ID" value="QIT45272.1"/>
    <property type="molecule type" value="Genomic_DNA"/>
</dbReference>